<gene>
    <name evidence="11" type="primary">LOC117574535</name>
</gene>
<evidence type="ECO:0000256" key="7">
    <source>
        <dbReference type="SAM" id="Phobius"/>
    </source>
</evidence>
<dbReference type="GO" id="GO:0006508">
    <property type="term" value="P:proteolysis"/>
    <property type="evidence" value="ECO:0007669"/>
    <property type="project" value="UniProtKB-KW"/>
</dbReference>
<keyword evidence="2 11" id="KW-0645">Protease</keyword>
<keyword evidence="10" id="KW-1185">Reference proteome</keyword>
<evidence type="ECO:0000256" key="1">
    <source>
        <dbReference type="ARBA" id="ARBA00001947"/>
    </source>
</evidence>
<feature type="transmembrane region" description="Helical" evidence="7">
    <location>
        <begin position="145"/>
        <end position="162"/>
    </location>
</feature>
<evidence type="ECO:0000259" key="8">
    <source>
        <dbReference type="Pfam" id="PF01435"/>
    </source>
</evidence>
<dbReference type="PANTHER" id="PTHR10120">
    <property type="entry name" value="CAAX PRENYL PROTEASE 1"/>
    <property type="match status" value="1"/>
</dbReference>
<proteinExistence type="predicted"/>
<name>A0A6P8XMR8_DROAB</name>
<evidence type="ECO:0000256" key="2">
    <source>
        <dbReference type="ARBA" id="ARBA00022670"/>
    </source>
</evidence>
<dbReference type="InterPro" id="IPR032456">
    <property type="entry name" value="Peptidase_M48_N"/>
</dbReference>
<feature type="transmembrane region" description="Helical" evidence="7">
    <location>
        <begin position="353"/>
        <end position="374"/>
    </location>
</feature>
<evidence type="ECO:0000256" key="3">
    <source>
        <dbReference type="ARBA" id="ARBA00022723"/>
    </source>
</evidence>
<keyword evidence="7" id="KW-0472">Membrane</keyword>
<dbReference type="AlphaFoldDB" id="A0A6P8XMR8"/>
<protein>
    <submittedName>
        <fullName evidence="11">CAAX prenyl protease 1 homolog</fullName>
    </submittedName>
</protein>
<organism evidence="10 11">
    <name type="scientific">Drosophila albomicans</name>
    <name type="common">Fruit fly</name>
    <dbReference type="NCBI Taxonomy" id="7291"/>
    <lineage>
        <taxon>Eukaryota</taxon>
        <taxon>Metazoa</taxon>
        <taxon>Ecdysozoa</taxon>
        <taxon>Arthropoda</taxon>
        <taxon>Hexapoda</taxon>
        <taxon>Insecta</taxon>
        <taxon>Pterygota</taxon>
        <taxon>Neoptera</taxon>
        <taxon>Endopterygota</taxon>
        <taxon>Diptera</taxon>
        <taxon>Brachycera</taxon>
        <taxon>Muscomorpha</taxon>
        <taxon>Ephydroidea</taxon>
        <taxon>Drosophilidae</taxon>
        <taxon>Drosophila</taxon>
    </lineage>
</organism>
<reference evidence="11" key="1">
    <citation type="submission" date="2025-08" db="UniProtKB">
        <authorList>
            <consortium name="RefSeq"/>
        </authorList>
    </citation>
    <scope>IDENTIFICATION</scope>
    <source>
        <strain evidence="11">15112-1751.03</strain>
        <tissue evidence="11">Whole Adult</tissue>
    </source>
</reference>
<evidence type="ECO:0000256" key="4">
    <source>
        <dbReference type="ARBA" id="ARBA00022801"/>
    </source>
</evidence>
<evidence type="ECO:0000256" key="6">
    <source>
        <dbReference type="ARBA" id="ARBA00023049"/>
    </source>
</evidence>
<sequence>MGGNSKMGGNSGYSLYQYPMQSQPMEIVYTGIGFRMVPDALSLNDPVFLRHLLVLMCVVRNLFHMYLCWRQLRLCQWTKTVPRQMQATLTADDFRAARAEESFNVEQKLMAYLFDAIFSCIELYFGVLPFLWRAIITCYSIVDDLVWQSLAYVSLFSCYMMLRGLPQVFYTKLVLVTFYEVSDDKSIPLVGLLCSFTLLVVLLQVGLFPLTLVFLIIEEKGGTYFSLWIWGFLFVTTLIPLLVCNLYGMWCVGKRSKLPAGALSNALADVLKQFKFPSDRVYVLRTFQTVNETVFAFGCWCTKHVVILENLLFNQGRPESELHPDDVGRGLKDDQVVAYVAHQLAHWRYKHTWITFFLAHATLLIYLILFGTCYRHTVLYEAAGFPQNFYPPIIGYWLVYKYVMPLYLTITNWIVFYFMRRFEFIADAYTHKIGYSSAFISALLKLVIDNRVFPYVDPWYLMWHRMKPSPLQRIKHLLRLQNVNNV</sequence>
<keyword evidence="7" id="KW-0812">Transmembrane</keyword>
<feature type="transmembrane region" description="Helical" evidence="7">
    <location>
        <begin position="189"/>
        <end position="217"/>
    </location>
</feature>
<accession>A0A6P8XMR8</accession>
<dbReference type="Pfam" id="PF16491">
    <property type="entry name" value="Peptidase_M48_N"/>
    <property type="match status" value="1"/>
</dbReference>
<dbReference type="GO" id="GO:0046872">
    <property type="term" value="F:metal ion binding"/>
    <property type="evidence" value="ECO:0007669"/>
    <property type="project" value="UniProtKB-KW"/>
</dbReference>
<keyword evidence="6" id="KW-0482">Metalloprotease</keyword>
<dbReference type="Gene3D" id="3.30.2010.10">
    <property type="entry name" value="Metalloproteases ('zincins'), catalytic domain"/>
    <property type="match status" value="1"/>
</dbReference>
<feature type="transmembrane region" description="Helical" evidence="7">
    <location>
        <begin position="48"/>
        <end position="69"/>
    </location>
</feature>
<keyword evidence="4" id="KW-0378">Hydrolase</keyword>
<dbReference type="Proteomes" id="UP000515160">
    <property type="component" value="Chromosome 2R"/>
</dbReference>
<evidence type="ECO:0000313" key="10">
    <source>
        <dbReference type="Proteomes" id="UP000515160"/>
    </source>
</evidence>
<dbReference type="InterPro" id="IPR001915">
    <property type="entry name" value="Peptidase_M48"/>
</dbReference>
<dbReference type="GO" id="GO:0004222">
    <property type="term" value="F:metalloendopeptidase activity"/>
    <property type="evidence" value="ECO:0007669"/>
    <property type="project" value="InterPro"/>
</dbReference>
<feature type="transmembrane region" description="Helical" evidence="7">
    <location>
        <begin position="112"/>
        <end position="133"/>
    </location>
</feature>
<evidence type="ECO:0000313" key="11">
    <source>
        <dbReference type="RefSeq" id="XP_034114289.2"/>
    </source>
</evidence>
<keyword evidence="3" id="KW-0479">Metal-binding</keyword>
<keyword evidence="7" id="KW-1133">Transmembrane helix</keyword>
<comment type="cofactor">
    <cofactor evidence="1">
        <name>Zn(2+)</name>
        <dbReference type="ChEBI" id="CHEBI:29105"/>
    </cofactor>
</comment>
<evidence type="ECO:0000256" key="5">
    <source>
        <dbReference type="ARBA" id="ARBA00022833"/>
    </source>
</evidence>
<dbReference type="OrthoDB" id="7882191at2759"/>
<dbReference type="RefSeq" id="XP_034114289.2">
    <property type="nucleotide sequence ID" value="XM_034258398.2"/>
</dbReference>
<feature type="domain" description="CAAX prenyl protease 1 N-terminal" evidence="9">
    <location>
        <begin position="71"/>
        <end position="243"/>
    </location>
</feature>
<feature type="domain" description="Peptidase M48" evidence="8">
    <location>
        <begin position="261"/>
        <end position="479"/>
    </location>
</feature>
<feature type="transmembrane region" description="Helical" evidence="7">
    <location>
        <begin position="229"/>
        <end position="248"/>
    </location>
</feature>
<feature type="transmembrane region" description="Helical" evidence="7">
    <location>
        <begin position="394"/>
        <end position="419"/>
    </location>
</feature>
<dbReference type="GeneID" id="117574535"/>
<dbReference type="Pfam" id="PF01435">
    <property type="entry name" value="Peptidase_M48"/>
    <property type="match status" value="1"/>
</dbReference>
<evidence type="ECO:0000259" key="9">
    <source>
        <dbReference type="Pfam" id="PF16491"/>
    </source>
</evidence>
<keyword evidence="5" id="KW-0862">Zinc</keyword>